<dbReference type="GO" id="GO:0009089">
    <property type="term" value="P:lysine biosynthetic process via diaminopimelate"/>
    <property type="evidence" value="ECO:0007669"/>
    <property type="project" value="TreeGrafter"/>
</dbReference>
<dbReference type="PANTHER" id="PTHR43270">
    <property type="entry name" value="BETA-ALA-HIS DIPEPTIDASE"/>
    <property type="match status" value="1"/>
</dbReference>
<protein>
    <submittedName>
        <fullName evidence="5">M20/M25/M40 family metallo-hydrolase</fullName>
    </submittedName>
</protein>
<dbReference type="Gene3D" id="3.30.70.360">
    <property type="match status" value="1"/>
</dbReference>
<keyword evidence="6" id="KW-1185">Reference proteome</keyword>
<keyword evidence="3" id="KW-0378">Hydrolase</keyword>
<dbReference type="InterPro" id="IPR002933">
    <property type="entry name" value="Peptidase_M20"/>
</dbReference>
<dbReference type="SUPFAM" id="SSF53187">
    <property type="entry name" value="Zn-dependent exopeptidases"/>
    <property type="match status" value="1"/>
</dbReference>
<organism evidence="5 6">
    <name type="scientific">Oceanobacillus jordanicus</name>
    <dbReference type="NCBI Taxonomy" id="2867266"/>
    <lineage>
        <taxon>Bacteria</taxon>
        <taxon>Bacillati</taxon>
        <taxon>Bacillota</taxon>
        <taxon>Bacilli</taxon>
        <taxon>Bacillales</taxon>
        <taxon>Bacillaceae</taxon>
        <taxon>Oceanobacillus</taxon>
    </lineage>
</organism>
<evidence type="ECO:0000313" key="5">
    <source>
        <dbReference type="EMBL" id="MCG3418302.1"/>
    </source>
</evidence>
<evidence type="ECO:0000256" key="3">
    <source>
        <dbReference type="ARBA" id="ARBA00022801"/>
    </source>
</evidence>
<reference evidence="5 6" key="1">
    <citation type="journal article" date="2022" name="Evol. Bioinform. Online">
        <title>Draft Genome Sequence of Oceanobacillus jordanicus Strain GSFE11, a Halotolerant Plant Growth-Promoting Bacterial Endophyte Isolated From the Jordan Valley.</title>
        <authorList>
            <person name="Alhindi T."/>
            <person name="Albdaiwi R."/>
        </authorList>
    </citation>
    <scope>NUCLEOTIDE SEQUENCE [LARGE SCALE GENOMIC DNA]</scope>
    <source>
        <strain evidence="5 6">GSFE11</strain>
    </source>
</reference>
<dbReference type="PANTHER" id="PTHR43270:SF8">
    <property type="entry name" value="DI- AND TRIPEPTIDASE DUG2-RELATED"/>
    <property type="match status" value="1"/>
</dbReference>
<dbReference type="RefSeq" id="WP_238018411.1">
    <property type="nucleotide sequence ID" value="NZ_JAIFZM010000003.1"/>
</dbReference>
<comment type="caution">
    <text evidence="5">The sequence shown here is derived from an EMBL/GenBank/DDBJ whole genome shotgun (WGS) entry which is preliminary data.</text>
</comment>
<dbReference type="GO" id="GO:0046872">
    <property type="term" value="F:metal ion binding"/>
    <property type="evidence" value="ECO:0007669"/>
    <property type="project" value="UniProtKB-KW"/>
</dbReference>
<evidence type="ECO:0000313" key="6">
    <source>
        <dbReference type="Proteomes" id="UP001199631"/>
    </source>
</evidence>
<keyword evidence="1" id="KW-0645">Protease</keyword>
<keyword evidence="2" id="KW-0479">Metal-binding</keyword>
<dbReference type="Proteomes" id="UP001199631">
    <property type="component" value="Unassembled WGS sequence"/>
</dbReference>
<dbReference type="NCBIfam" id="NF005034">
    <property type="entry name" value="PRK06446.1"/>
    <property type="match status" value="1"/>
</dbReference>
<feature type="domain" description="Peptidase M20 dimerisation" evidence="4">
    <location>
        <begin position="190"/>
        <end position="346"/>
    </location>
</feature>
<evidence type="ECO:0000259" key="4">
    <source>
        <dbReference type="Pfam" id="PF07687"/>
    </source>
</evidence>
<evidence type="ECO:0000256" key="1">
    <source>
        <dbReference type="ARBA" id="ARBA00022670"/>
    </source>
</evidence>
<evidence type="ECO:0000256" key="2">
    <source>
        <dbReference type="ARBA" id="ARBA00022723"/>
    </source>
</evidence>
<dbReference type="InterPro" id="IPR051458">
    <property type="entry name" value="Cyt/Met_Dipeptidase"/>
</dbReference>
<accession>A0AAW5B4F5</accession>
<dbReference type="Gene3D" id="3.40.630.10">
    <property type="entry name" value="Zn peptidases"/>
    <property type="match status" value="1"/>
</dbReference>
<name>A0AAW5B4F5_9BACI</name>
<dbReference type="Pfam" id="PF01546">
    <property type="entry name" value="Peptidase_M20"/>
    <property type="match status" value="1"/>
</dbReference>
<dbReference type="GO" id="GO:0009014">
    <property type="term" value="F:succinyl-diaminopimelate desuccinylase activity"/>
    <property type="evidence" value="ECO:0007669"/>
    <property type="project" value="TreeGrafter"/>
</dbReference>
<dbReference type="AlphaFoldDB" id="A0AAW5B4F5"/>
<dbReference type="Pfam" id="PF07687">
    <property type="entry name" value="M20_dimer"/>
    <property type="match status" value="1"/>
</dbReference>
<dbReference type="InterPro" id="IPR011650">
    <property type="entry name" value="Peptidase_M20_dimer"/>
</dbReference>
<proteinExistence type="predicted"/>
<dbReference type="GO" id="GO:0005829">
    <property type="term" value="C:cytosol"/>
    <property type="evidence" value="ECO:0007669"/>
    <property type="project" value="TreeGrafter"/>
</dbReference>
<gene>
    <name evidence="5" type="ORF">K3T81_03975</name>
</gene>
<dbReference type="GO" id="GO:0006508">
    <property type="term" value="P:proteolysis"/>
    <property type="evidence" value="ECO:0007669"/>
    <property type="project" value="UniProtKB-KW"/>
</dbReference>
<dbReference type="GO" id="GO:0008233">
    <property type="term" value="F:peptidase activity"/>
    <property type="evidence" value="ECO:0007669"/>
    <property type="project" value="UniProtKB-KW"/>
</dbReference>
<sequence length="449" mass="50281">MEKLFQQIEEHASLYQHWLLSMCNQPSISAKNIGMQEMKELVIQLLEDLGADVEEVVTAGYPIIYGQIDNGSKRTLTFYNHYDVQPPDPLAEWMSDPFKARVEDGQIFARGVADNKGNIAARIAAVHAYQKVHGDLPVNVKFIIEGEEEVGSPNLKKFALENPEKLKTDAMIWEGGMRNIHDKRPHISFGVKGICFVELRVRGAAFDLHSSEGAVVENPAWRLVWALSTLKNENEKILIDGFYDNILELTEKEKAFFQTMDYDEEHTKTHYQIDNFLTGVTGLELKERLTAAPTCTICGLEAGDTGQGAKTVLPSRSKVKIDFRIVPGQTPKMVIDLLRKHLDQHGFRDIEIEQLAGLLPFNSDSENPFVDTVIDSMKEVYEEPPIIMRNLAGSSPMEKLLANTEIPAAQIGVANTGSNFHGPNENIYIDDFIKGIKATANVMRHFGDV</sequence>
<dbReference type="EMBL" id="JAIFZM010000003">
    <property type="protein sequence ID" value="MCG3418302.1"/>
    <property type="molecule type" value="Genomic_DNA"/>
</dbReference>